<dbReference type="EMBL" id="ALYM01000001">
    <property type="protein sequence ID" value="EMG26271.1"/>
    <property type="molecule type" value="Genomic_DNA"/>
</dbReference>
<organism evidence="1 2">
    <name type="scientific">Streptococcus parauberis KRS-02083</name>
    <dbReference type="NCBI Taxonomy" id="1207545"/>
    <lineage>
        <taxon>Bacteria</taxon>
        <taxon>Bacillati</taxon>
        <taxon>Bacillota</taxon>
        <taxon>Bacilli</taxon>
        <taxon>Lactobacillales</taxon>
        <taxon>Streptococcaceae</taxon>
        <taxon>Streptococcus</taxon>
    </lineage>
</organism>
<evidence type="ECO:0000313" key="2">
    <source>
        <dbReference type="Proteomes" id="UP000011769"/>
    </source>
</evidence>
<comment type="caution">
    <text evidence="1">The sequence shown here is derived from an EMBL/GenBank/DDBJ whole genome shotgun (WGS) entry which is preliminary data.</text>
</comment>
<proteinExistence type="predicted"/>
<gene>
    <name evidence="1" type="ORF">SPJ1_0233</name>
</gene>
<keyword evidence="2" id="KW-1185">Reference proteome</keyword>
<accession>A0ABP2T0P3</accession>
<sequence>MDNELYKRDLEILGKNGQLNIVIDGYNAVIVMIQGWHLCGYVEVPENIVGLIDENEIECHGGITFNAGGVKYFPTNGYYIGFDCAHGWDWTPVSPYGEYRDINYVKEEIKYIIQQLKEVMNG</sequence>
<protein>
    <submittedName>
        <fullName evidence="1">Uncharacterized protein</fullName>
    </submittedName>
</protein>
<dbReference type="RefSeq" id="WP_004234422.1">
    <property type="nucleotide sequence ID" value="NZ_ALYM01000001.1"/>
</dbReference>
<reference evidence="1 2" key="1">
    <citation type="journal article" date="2013" name="PLoS ONE">
        <title>Comparative Genomic Characterization of Three Streptococcus parauberis Strains in Fish Pathogen, as Assessed by Wide-Genome Analyses.</title>
        <authorList>
            <person name="Nho S.W."/>
            <person name="Hikima J."/>
            <person name="Park S.B."/>
            <person name="Jang H.B."/>
            <person name="Cha I.S."/>
            <person name="Yasuike M."/>
            <person name="Nakamura Y."/>
            <person name="Fujiwara A."/>
            <person name="Sano M."/>
            <person name="Kanai K."/>
            <person name="Kondo H."/>
            <person name="Hirono I."/>
            <person name="Takeyama H."/>
            <person name="Aoki T."/>
            <person name="Jung T.S."/>
        </authorList>
    </citation>
    <scope>NUCLEOTIDE SEQUENCE [LARGE SCALE GENOMIC DNA]</scope>
    <source>
        <strain evidence="1 2">KRS-02083</strain>
    </source>
</reference>
<dbReference type="Proteomes" id="UP000011769">
    <property type="component" value="Unassembled WGS sequence"/>
</dbReference>
<evidence type="ECO:0000313" key="1">
    <source>
        <dbReference type="EMBL" id="EMG26271.1"/>
    </source>
</evidence>
<name>A0ABP2T0P3_9STRE</name>